<protein>
    <recommendedName>
        <fullName evidence="2">Putative pyrophosphorylase ModD</fullName>
    </recommendedName>
</protein>
<dbReference type="Pfam" id="PF01729">
    <property type="entry name" value="QRPTase_C"/>
    <property type="match status" value="1"/>
</dbReference>
<dbReference type="PIRSF" id="PIRSF006250">
    <property type="entry name" value="NadC_ModD"/>
    <property type="match status" value="1"/>
</dbReference>
<evidence type="ECO:0000256" key="3">
    <source>
        <dbReference type="ARBA" id="ARBA00022676"/>
    </source>
</evidence>
<feature type="domain" description="Quinolinate phosphoribosyl transferase C-terminal" evidence="6">
    <location>
        <begin position="125"/>
        <end position="294"/>
    </location>
</feature>
<name>A0A7X0EGV0_9PROT</name>
<dbReference type="InterPro" id="IPR002638">
    <property type="entry name" value="Quinolinate_PRibosylTrfase_C"/>
</dbReference>
<dbReference type="InterPro" id="IPR027277">
    <property type="entry name" value="NadC/ModD"/>
</dbReference>
<dbReference type="Pfam" id="PF02749">
    <property type="entry name" value="QRPTase_N"/>
    <property type="match status" value="1"/>
</dbReference>
<dbReference type="RefSeq" id="WP_343067031.1">
    <property type="nucleotide sequence ID" value="NZ_JACIIZ010000017.1"/>
</dbReference>
<keyword evidence="3 5" id="KW-0328">Glycosyltransferase</keyword>
<evidence type="ECO:0000313" key="8">
    <source>
        <dbReference type="EMBL" id="MBB6254476.1"/>
    </source>
</evidence>
<dbReference type="GO" id="GO:0004514">
    <property type="term" value="F:nicotinate-nucleotide diphosphorylase (carboxylating) activity"/>
    <property type="evidence" value="ECO:0007669"/>
    <property type="project" value="InterPro"/>
</dbReference>
<dbReference type="PANTHER" id="PTHR32179:SF4">
    <property type="entry name" value="PYROPHOSPHORYLASE MODD-RELATED"/>
    <property type="match status" value="1"/>
</dbReference>
<evidence type="ECO:0000259" key="6">
    <source>
        <dbReference type="Pfam" id="PF01729"/>
    </source>
</evidence>
<gene>
    <name evidence="8" type="ORF">FHS74_005065</name>
</gene>
<dbReference type="GO" id="GO:0034213">
    <property type="term" value="P:quinolinate catabolic process"/>
    <property type="evidence" value="ECO:0007669"/>
    <property type="project" value="TreeGrafter"/>
</dbReference>
<reference evidence="8 9" key="1">
    <citation type="submission" date="2020-08" db="EMBL/GenBank/DDBJ databases">
        <title>Genomic Encyclopedia of Type Strains, Phase IV (KMG-IV): sequencing the most valuable type-strain genomes for metagenomic binning, comparative biology and taxonomic classification.</title>
        <authorList>
            <person name="Goeker M."/>
        </authorList>
    </citation>
    <scope>NUCLEOTIDE SEQUENCE [LARGE SCALE GENOMIC DNA]</scope>
    <source>
        <strain evidence="8 9">DSM 22198</strain>
    </source>
</reference>
<sequence length="299" mass="30934">MPMDIGGGIPAWRLADAEIERLVDEDLRFGDLTTRALGIGGRPGRMSFAARPAGQSTVAPPTMVLSGVDEAARLLARMGATVTFAAPSGGRYPVGAPLLTAEGPAAALHGGWKVAQTVMEWASGVATATCEIVQAARAVRSDIAVLCTRKSIPFTRQLSLKAVIDGGGEVHRLGLSDTLLVFPEHRVFLGGDLGAAIAALKRRVPERAVMVEVTSEAEALAALDAQADVIQLEKFSPNAVADLARRITRRGDGRPIIAAAGGINAGNSAAYAAAGADTLVTSAPFYAKPVDIQVHIVAT</sequence>
<dbReference type="Proteomes" id="UP000539175">
    <property type="component" value="Unassembled WGS sequence"/>
</dbReference>
<dbReference type="InterPro" id="IPR006242">
    <property type="entry name" value="ModD"/>
</dbReference>
<dbReference type="SUPFAM" id="SSF51690">
    <property type="entry name" value="Nicotinate/Quinolinate PRTase C-terminal domain-like"/>
    <property type="match status" value="1"/>
</dbReference>
<dbReference type="FunFam" id="3.20.20.70:FF:000030">
    <property type="entry name" value="Nicotinate-nucleotide pyrophosphorylase, carboxylating"/>
    <property type="match status" value="1"/>
</dbReference>
<keyword evidence="4 5" id="KW-0808">Transferase</keyword>
<keyword evidence="9" id="KW-1185">Reference proteome</keyword>
<dbReference type="Gene3D" id="3.20.20.70">
    <property type="entry name" value="Aldolase class I"/>
    <property type="match status" value="1"/>
</dbReference>
<dbReference type="AlphaFoldDB" id="A0A7X0EGV0"/>
<dbReference type="InterPro" id="IPR022412">
    <property type="entry name" value="Quinolinate_PRibosylTrfase_N"/>
</dbReference>
<dbReference type="Gene3D" id="3.90.1170.20">
    <property type="entry name" value="Quinolinate phosphoribosyl transferase, N-terminal domain"/>
    <property type="match status" value="1"/>
</dbReference>
<evidence type="ECO:0000256" key="2">
    <source>
        <dbReference type="ARBA" id="ARBA00019205"/>
    </source>
</evidence>
<dbReference type="GO" id="GO:0005737">
    <property type="term" value="C:cytoplasm"/>
    <property type="evidence" value="ECO:0007669"/>
    <property type="project" value="TreeGrafter"/>
</dbReference>
<evidence type="ECO:0000256" key="5">
    <source>
        <dbReference type="PIRNR" id="PIRNR006250"/>
    </source>
</evidence>
<evidence type="ECO:0000256" key="4">
    <source>
        <dbReference type="ARBA" id="ARBA00022679"/>
    </source>
</evidence>
<feature type="domain" description="Quinolinate phosphoribosyl transferase N-terminal" evidence="7">
    <location>
        <begin position="31"/>
        <end position="123"/>
    </location>
</feature>
<evidence type="ECO:0000259" key="7">
    <source>
        <dbReference type="Pfam" id="PF02749"/>
    </source>
</evidence>
<dbReference type="InterPro" id="IPR013785">
    <property type="entry name" value="Aldolase_TIM"/>
</dbReference>
<dbReference type="InterPro" id="IPR037128">
    <property type="entry name" value="Quinolinate_PRibosylTase_N_sf"/>
</dbReference>
<dbReference type="SUPFAM" id="SSF54675">
    <property type="entry name" value="Nicotinate/Quinolinate PRTase N-terminal domain-like"/>
    <property type="match status" value="1"/>
</dbReference>
<evidence type="ECO:0000256" key="1">
    <source>
        <dbReference type="ARBA" id="ARBA00009400"/>
    </source>
</evidence>
<comment type="similarity">
    <text evidence="1 5">Belongs to the NadC/ModD family.</text>
</comment>
<dbReference type="PANTHER" id="PTHR32179">
    <property type="entry name" value="NICOTINATE-NUCLEOTIDE PYROPHOSPHORYLASE [CARBOXYLATING]"/>
    <property type="match status" value="1"/>
</dbReference>
<accession>A0A7X0EGV0</accession>
<proteinExistence type="inferred from homology"/>
<organism evidence="8 9">
    <name type="scientific">Nitrospirillum iridis</name>
    <dbReference type="NCBI Taxonomy" id="765888"/>
    <lineage>
        <taxon>Bacteria</taxon>
        <taxon>Pseudomonadati</taxon>
        <taxon>Pseudomonadota</taxon>
        <taxon>Alphaproteobacteria</taxon>
        <taxon>Rhodospirillales</taxon>
        <taxon>Azospirillaceae</taxon>
        <taxon>Nitrospirillum</taxon>
    </lineage>
</organism>
<dbReference type="EMBL" id="JACIIZ010000017">
    <property type="protein sequence ID" value="MBB6254476.1"/>
    <property type="molecule type" value="Genomic_DNA"/>
</dbReference>
<dbReference type="GO" id="GO:0009435">
    <property type="term" value="P:NAD+ biosynthetic process"/>
    <property type="evidence" value="ECO:0007669"/>
    <property type="project" value="InterPro"/>
</dbReference>
<evidence type="ECO:0000313" key="9">
    <source>
        <dbReference type="Proteomes" id="UP000539175"/>
    </source>
</evidence>
<comment type="caution">
    <text evidence="8">The sequence shown here is derived from an EMBL/GenBank/DDBJ whole genome shotgun (WGS) entry which is preliminary data.</text>
</comment>
<dbReference type="InterPro" id="IPR036068">
    <property type="entry name" value="Nicotinate_pribotase-like_C"/>
</dbReference>
<dbReference type="NCBIfam" id="TIGR01334">
    <property type="entry name" value="modD"/>
    <property type="match status" value="1"/>
</dbReference>